<dbReference type="KEGG" id="cel:CELE_C04E12.9"/>
<dbReference type="InParanoid" id="O76681"/>
<dbReference type="Pfam" id="PF10316">
    <property type="entry name" value="7TM_GPCR_Srbc"/>
    <property type="match status" value="1"/>
</dbReference>
<keyword evidence="2" id="KW-0675">Receptor</keyword>
<evidence type="ECO:0000313" key="3">
    <source>
        <dbReference type="Proteomes" id="UP000001940"/>
    </source>
</evidence>
<proteinExistence type="predicted"/>
<accession>O76681</accession>
<organism evidence="2 3">
    <name type="scientific">Caenorhabditis elegans</name>
    <dbReference type="NCBI Taxonomy" id="6239"/>
    <lineage>
        <taxon>Eukaryota</taxon>
        <taxon>Metazoa</taxon>
        <taxon>Ecdysozoa</taxon>
        <taxon>Nematoda</taxon>
        <taxon>Chromadorea</taxon>
        <taxon>Rhabditida</taxon>
        <taxon>Rhabditina</taxon>
        <taxon>Rhabditomorpha</taxon>
        <taxon>Rhabditoidea</taxon>
        <taxon>Rhabditidae</taxon>
        <taxon>Peloderinae</taxon>
        <taxon>Caenorhabditis</taxon>
    </lineage>
</organism>
<reference evidence="2 3" key="1">
    <citation type="journal article" date="1998" name="Science">
        <title>Genome sequence of the nematode C. elegans: a platform for investigating biology.</title>
        <authorList>
            <consortium name="The C. elegans sequencing consortium"/>
            <person name="Sulson J.E."/>
            <person name="Waterston R."/>
        </authorList>
    </citation>
    <scope>NUCLEOTIDE SEQUENCE [LARGE SCALE GENOMIC DNA]</scope>
    <source>
        <strain evidence="2 3">Bristol N2</strain>
    </source>
</reference>
<feature type="transmembrane region" description="Helical" evidence="1">
    <location>
        <begin position="88"/>
        <end position="110"/>
    </location>
</feature>
<dbReference type="Proteomes" id="UP000001940">
    <property type="component" value="Chromosome V"/>
</dbReference>
<dbReference type="PANTHER" id="PTHR10664">
    <property type="entry name" value="SERPENTINE RECEPTOR-C.ELEGANS"/>
    <property type="match status" value="1"/>
</dbReference>
<dbReference type="AGR" id="WB:WBGene00015438"/>
<dbReference type="WormBase" id="C04E12.9">
    <property type="protein sequence ID" value="CE38031"/>
    <property type="gene ID" value="WBGene00015438"/>
    <property type="gene designation" value="srbc-2"/>
</dbReference>
<dbReference type="eggNOG" id="ENOG502R2IJ">
    <property type="taxonomic scope" value="Eukaryota"/>
</dbReference>
<dbReference type="SMR" id="O76681"/>
<sequence length="295" mass="33649">MASPEEGPLMSATAVFVTSIGVISSVITIVMNVYFIKKIERTRQKMILFFYRLFLDVAYNVLACAYMTFCIVYSFFTDELHAQQVFILYVGFPLQTAGAMRTIVAVTMSIERVLAIYTPIMFHNYRHLCPSIIILILAIGLAMLENLILYLFCTLNISAIPRDCGVLRCSLDNCYFNYWTTDRSVLFALNFAFSGLLSTRLLLFNKKHNHNAGEEHTKINHIALIDAANVFLCDFLPTFSNYVNDYPFFSFKNIGPYVYIIKLVGSAVESYFIFKVLKRRSARSSVVVITRTFNS</sequence>
<evidence type="ECO:0000256" key="1">
    <source>
        <dbReference type="SAM" id="Phobius"/>
    </source>
</evidence>
<dbReference type="RefSeq" id="NP_503940.2">
    <property type="nucleotide sequence ID" value="NM_071539.5"/>
</dbReference>
<dbReference type="EMBL" id="BX284605">
    <property type="protein sequence ID" value="CCD62926.1"/>
    <property type="molecule type" value="Genomic_DNA"/>
</dbReference>
<dbReference type="PIR" id="T33417">
    <property type="entry name" value="T33417"/>
</dbReference>
<gene>
    <name evidence="2 4" type="primary">srbc-2</name>
    <name evidence="4" type="ORF">C04E12.9</name>
    <name evidence="2" type="ORF">CELE_C04E12.9</name>
</gene>
<dbReference type="Gene3D" id="1.20.1070.10">
    <property type="entry name" value="Rhodopsin 7-helix transmembrane proteins"/>
    <property type="match status" value="1"/>
</dbReference>
<dbReference type="GeneID" id="182214"/>
<dbReference type="InterPro" id="IPR019420">
    <property type="entry name" value="7TM_GPCR_serpentine_rcpt_Srbc"/>
</dbReference>
<dbReference type="UCSC" id="C04E12.9">
    <property type="organism name" value="c. elegans"/>
</dbReference>
<protein>
    <submittedName>
        <fullName evidence="2">Serpentine Receptor, class BC (Class B-like)</fullName>
    </submittedName>
</protein>
<keyword evidence="1" id="KW-1133">Transmembrane helix</keyword>
<feature type="transmembrane region" description="Helical" evidence="1">
    <location>
        <begin position="185"/>
        <end position="203"/>
    </location>
</feature>
<feature type="transmembrane region" description="Helical" evidence="1">
    <location>
        <begin position="254"/>
        <end position="274"/>
    </location>
</feature>
<name>O76681_CAEEL</name>
<dbReference type="PANTHER" id="PTHR10664:SF2">
    <property type="entry name" value="SERPENTINE RECEPTOR, CLASS BC (CLASS B-LIKE)"/>
    <property type="match status" value="1"/>
</dbReference>
<dbReference type="STRING" id="6239.C04E12.9.1"/>
<feature type="transmembrane region" description="Helical" evidence="1">
    <location>
        <begin position="131"/>
        <end position="152"/>
    </location>
</feature>
<dbReference type="PhylomeDB" id="O76681"/>
<feature type="transmembrane region" description="Helical" evidence="1">
    <location>
        <begin position="12"/>
        <end position="36"/>
    </location>
</feature>
<dbReference type="AlphaFoldDB" id="O76681"/>
<keyword evidence="1" id="KW-0812">Transmembrane</keyword>
<feature type="transmembrane region" description="Helical" evidence="1">
    <location>
        <begin position="223"/>
        <end position="242"/>
    </location>
</feature>
<keyword evidence="3" id="KW-1185">Reference proteome</keyword>
<evidence type="ECO:0000313" key="2">
    <source>
        <dbReference type="EMBL" id="CCD62926.1"/>
    </source>
</evidence>
<evidence type="ECO:0000313" key="4">
    <source>
        <dbReference type="WormBase" id="C04E12.9"/>
    </source>
</evidence>
<keyword evidence="1" id="KW-0472">Membrane</keyword>
<dbReference type="HOGENOM" id="CLU_059075_1_0_1"/>
<dbReference type="PaxDb" id="6239-C04E12.9"/>
<dbReference type="CTD" id="182214"/>
<feature type="transmembrane region" description="Helical" evidence="1">
    <location>
        <begin position="57"/>
        <end position="76"/>
    </location>
</feature>